<gene>
    <name evidence="2" type="ORF">KAF25_004030</name>
</gene>
<feature type="region of interest" description="Disordered" evidence="1">
    <location>
        <begin position="12"/>
        <end position="59"/>
    </location>
</feature>
<protein>
    <submittedName>
        <fullName evidence="2">Uncharacterized protein</fullName>
    </submittedName>
</protein>
<evidence type="ECO:0000313" key="3">
    <source>
        <dbReference type="Proteomes" id="UP000782241"/>
    </source>
</evidence>
<dbReference type="Proteomes" id="UP000782241">
    <property type="component" value="Unassembled WGS sequence"/>
</dbReference>
<organism evidence="2 3">
    <name type="scientific">Fusarium avenaceum</name>
    <dbReference type="NCBI Taxonomy" id="40199"/>
    <lineage>
        <taxon>Eukaryota</taxon>
        <taxon>Fungi</taxon>
        <taxon>Dikarya</taxon>
        <taxon>Ascomycota</taxon>
        <taxon>Pezizomycotina</taxon>
        <taxon>Sordariomycetes</taxon>
        <taxon>Hypocreomycetidae</taxon>
        <taxon>Hypocreales</taxon>
        <taxon>Nectriaceae</taxon>
        <taxon>Fusarium</taxon>
        <taxon>Fusarium tricinctum species complex</taxon>
    </lineage>
</organism>
<reference evidence="2" key="1">
    <citation type="submission" date="2021-04" db="EMBL/GenBank/DDBJ databases">
        <title>Draft genome of Fusarium avenaceum strain F156N33, isolated from an atmospheric sample in Virginia.</title>
        <authorList>
            <person name="Yang S."/>
            <person name="Vinatzer B.A."/>
            <person name="Coleman J."/>
        </authorList>
    </citation>
    <scope>NUCLEOTIDE SEQUENCE</scope>
    <source>
        <strain evidence="2">F156N33</strain>
    </source>
</reference>
<dbReference type="PANTHER" id="PTHR37540:SF5">
    <property type="entry name" value="TRANSCRIPTION FACTOR DOMAIN-CONTAINING PROTEIN"/>
    <property type="match status" value="1"/>
</dbReference>
<comment type="caution">
    <text evidence="2">The sequence shown here is derived from an EMBL/GenBank/DDBJ whole genome shotgun (WGS) entry which is preliminary data.</text>
</comment>
<proteinExistence type="predicted"/>
<sequence length="244" mass="27741">MTHRFQFITVPDPTERISPQSRKLAHSHALRQRHAKERRSRTKAYQDKVQARQSPNWDTEQPDNIFQSRMIGYYKDPFSALIRPLTSQEYFLLNHYVSVSVPYKVLCCHLLEDQILTDWVGLAMIDENLLESAIFLSASQELLRACPDNPSLKKMTLEYRQKGLRTLRKALSSSEQVFSLVNVAQALALAFDEEAVGRAEIAKKHLEGTFAMVEIAGGLQSLGITGLLEEIYTRCVTRAIGCQN</sequence>
<feature type="compositionally biased region" description="Basic residues" evidence="1">
    <location>
        <begin position="23"/>
        <end position="42"/>
    </location>
</feature>
<keyword evidence="3" id="KW-1185">Reference proteome</keyword>
<accession>A0A9P7H3C1</accession>
<dbReference type="PANTHER" id="PTHR37540">
    <property type="entry name" value="TRANSCRIPTION FACTOR (ACR-2), PUTATIVE-RELATED-RELATED"/>
    <property type="match status" value="1"/>
</dbReference>
<name>A0A9P7H3C1_9HYPO</name>
<dbReference type="AlphaFoldDB" id="A0A9P7H3C1"/>
<dbReference type="EMBL" id="JAGPUO010000006">
    <property type="protein sequence ID" value="KAG5661791.1"/>
    <property type="molecule type" value="Genomic_DNA"/>
</dbReference>
<evidence type="ECO:0000313" key="2">
    <source>
        <dbReference type="EMBL" id="KAG5661791.1"/>
    </source>
</evidence>
<evidence type="ECO:0000256" key="1">
    <source>
        <dbReference type="SAM" id="MobiDB-lite"/>
    </source>
</evidence>